<evidence type="ECO:0000256" key="3">
    <source>
        <dbReference type="ARBA" id="ARBA00012925"/>
    </source>
</evidence>
<gene>
    <name evidence="12" type="ORF">BOKJ2_LOCUS14392</name>
</gene>
<dbReference type="InterPro" id="IPR036398">
    <property type="entry name" value="CA_dom_sf"/>
</dbReference>
<evidence type="ECO:0000256" key="4">
    <source>
        <dbReference type="ARBA" id="ARBA00022723"/>
    </source>
</evidence>
<proteinExistence type="inferred from homology"/>
<dbReference type="SUPFAM" id="SSF51069">
    <property type="entry name" value="Carbonic anhydrase"/>
    <property type="match status" value="1"/>
</dbReference>
<dbReference type="InterPro" id="IPR001148">
    <property type="entry name" value="CA_dom"/>
</dbReference>
<keyword evidence="10" id="KW-0472">Membrane</keyword>
<dbReference type="GO" id="GO:0005737">
    <property type="term" value="C:cytoplasm"/>
    <property type="evidence" value="ECO:0007669"/>
    <property type="project" value="TreeGrafter"/>
</dbReference>
<name>A0A811LRH2_9BILA</name>
<evidence type="ECO:0000256" key="10">
    <source>
        <dbReference type="SAM" id="Phobius"/>
    </source>
</evidence>
<keyword evidence="13" id="KW-1185">Reference proteome</keyword>
<comment type="function">
    <text evidence="8">Reversible hydration of carbon dioxide.</text>
</comment>
<evidence type="ECO:0000256" key="5">
    <source>
        <dbReference type="ARBA" id="ARBA00022833"/>
    </source>
</evidence>
<keyword evidence="10" id="KW-0812">Transmembrane</keyword>
<dbReference type="EMBL" id="CAJFCW020000006">
    <property type="protein sequence ID" value="CAG9128190.1"/>
    <property type="molecule type" value="Genomic_DNA"/>
</dbReference>
<comment type="cofactor">
    <cofactor evidence="1 8">
        <name>Zn(2+)</name>
        <dbReference type="ChEBI" id="CHEBI:29105"/>
    </cofactor>
</comment>
<dbReference type="PROSITE" id="PS00162">
    <property type="entry name" value="ALPHA_CA_1"/>
    <property type="match status" value="1"/>
</dbReference>
<protein>
    <recommendedName>
        <fullName evidence="3 8">Carbonic anhydrase</fullName>
        <ecNumber evidence="3 8">4.2.1.1</ecNumber>
    </recommendedName>
</protein>
<comment type="similarity">
    <text evidence="2 8">Belongs to the alpha-carbonic anhydrase family.</text>
</comment>
<keyword evidence="5 8" id="KW-0862">Zinc</keyword>
<dbReference type="InterPro" id="IPR018338">
    <property type="entry name" value="Carbonic_anhydrase_a-class_CS"/>
</dbReference>
<evidence type="ECO:0000259" key="11">
    <source>
        <dbReference type="PROSITE" id="PS51144"/>
    </source>
</evidence>
<dbReference type="EMBL" id="CAJFDH010000006">
    <property type="protein sequence ID" value="CAD5230939.1"/>
    <property type="molecule type" value="Genomic_DNA"/>
</dbReference>
<dbReference type="AlphaFoldDB" id="A0A811LRH2"/>
<dbReference type="InterPro" id="IPR023561">
    <property type="entry name" value="Carbonic_anhydrase_a-class"/>
</dbReference>
<feature type="transmembrane region" description="Helical" evidence="10">
    <location>
        <begin position="49"/>
        <end position="69"/>
    </location>
</feature>
<evidence type="ECO:0000313" key="13">
    <source>
        <dbReference type="Proteomes" id="UP000614601"/>
    </source>
</evidence>
<comment type="caution">
    <text evidence="12">The sequence shown here is derived from an EMBL/GenBank/DDBJ whole genome shotgun (WGS) entry which is preliminary data.</text>
</comment>
<feature type="domain" description="Alpha-carbonic anhydrase" evidence="11">
    <location>
        <begin position="84"/>
        <end position="341"/>
    </location>
</feature>
<dbReference type="PANTHER" id="PTHR18952:SF141">
    <property type="entry name" value="CARBONIC ANHYDRASE"/>
    <property type="match status" value="1"/>
</dbReference>
<comment type="catalytic activity">
    <reaction evidence="7 8">
        <text>hydrogencarbonate + H(+) = CO2 + H2O</text>
        <dbReference type="Rhea" id="RHEA:10748"/>
        <dbReference type="ChEBI" id="CHEBI:15377"/>
        <dbReference type="ChEBI" id="CHEBI:15378"/>
        <dbReference type="ChEBI" id="CHEBI:16526"/>
        <dbReference type="ChEBI" id="CHEBI:17544"/>
        <dbReference type="EC" id="4.2.1.1"/>
    </reaction>
</comment>
<evidence type="ECO:0000256" key="7">
    <source>
        <dbReference type="ARBA" id="ARBA00048348"/>
    </source>
</evidence>
<evidence type="ECO:0000256" key="8">
    <source>
        <dbReference type="RuleBase" id="RU367011"/>
    </source>
</evidence>
<dbReference type="Proteomes" id="UP000783686">
    <property type="component" value="Unassembled WGS sequence"/>
</dbReference>
<reference evidence="12" key="1">
    <citation type="submission" date="2020-09" db="EMBL/GenBank/DDBJ databases">
        <authorList>
            <person name="Kikuchi T."/>
        </authorList>
    </citation>
    <scope>NUCLEOTIDE SEQUENCE</scope>
    <source>
        <strain evidence="12">SH1</strain>
    </source>
</reference>
<dbReference type="EC" id="4.2.1.1" evidence="3 8"/>
<dbReference type="GO" id="GO:0004089">
    <property type="term" value="F:carbonate dehydratase activity"/>
    <property type="evidence" value="ECO:0007669"/>
    <property type="project" value="UniProtKB-UniRule"/>
</dbReference>
<evidence type="ECO:0000256" key="1">
    <source>
        <dbReference type="ARBA" id="ARBA00001947"/>
    </source>
</evidence>
<dbReference type="Proteomes" id="UP000614601">
    <property type="component" value="Unassembled WGS sequence"/>
</dbReference>
<dbReference type="PANTHER" id="PTHR18952">
    <property type="entry name" value="CARBONIC ANHYDRASE"/>
    <property type="match status" value="1"/>
</dbReference>
<dbReference type="Gene3D" id="3.10.200.10">
    <property type="entry name" value="Alpha carbonic anhydrase"/>
    <property type="match status" value="1"/>
</dbReference>
<keyword evidence="6 8" id="KW-0456">Lyase</keyword>
<sequence>MSFPTLPMPRFSTPPKPSKIPSSSIKYGRLASSTLTTPSLWYHSSQNVYIRYVYKGILVSVCIIVFYLLTDFWSWLQYHGDEEVHIGFGGSVNTYDPSSWKGQCKRSRIQSPIDLSSSDTSYQWIEPLQFVNFNENEPLILENTGMSVQLSGFADWTNRPQIQGGGLSGTYLLVQIHFHWGQNESHGSEHSINGLHYPAEAHFAFTKSGEAFEMIGIRKRTVDIHVLSVFLNIHPKLGVLAPFEEELTRVKELDQKVGVYNLVPNDLLPKNLEHFYRYTGSLTTPPCTEGVIWTVMATPSDISQKQLNILRQVRDKDGDVYIPGNYRNTQYLNHRSLLFKI</sequence>
<dbReference type="SMART" id="SM01057">
    <property type="entry name" value="Carb_anhydrase"/>
    <property type="match status" value="1"/>
</dbReference>
<keyword evidence="10" id="KW-1133">Transmembrane helix</keyword>
<dbReference type="PROSITE" id="PS51144">
    <property type="entry name" value="ALPHA_CA_2"/>
    <property type="match status" value="1"/>
</dbReference>
<dbReference type="GO" id="GO:0008270">
    <property type="term" value="F:zinc ion binding"/>
    <property type="evidence" value="ECO:0007669"/>
    <property type="project" value="UniProtKB-UniRule"/>
</dbReference>
<evidence type="ECO:0000256" key="9">
    <source>
        <dbReference type="SAM" id="MobiDB-lite"/>
    </source>
</evidence>
<dbReference type="CDD" id="cd00326">
    <property type="entry name" value="alpha_CA"/>
    <property type="match status" value="1"/>
</dbReference>
<accession>A0A811LRH2</accession>
<dbReference type="Pfam" id="PF00194">
    <property type="entry name" value="Carb_anhydrase"/>
    <property type="match status" value="1"/>
</dbReference>
<keyword evidence="4 8" id="KW-0479">Metal-binding</keyword>
<organism evidence="12 13">
    <name type="scientific">Bursaphelenchus okinawaensis</name>
    <dbReference type="NCBI Taxonomy" id="465554"/>
    <lineage>
        <taxon>Eukaryota</taxon>
        <taxon>Metazoa</taxon>
        <taxon>Ecdysozoa</taxon>
        <taxon>Nematoda</taxon>
        <taxon>Chromadorea</taxon>
        <taxon>Rhabditida</taxon>
        <taxon>Tylenchina</taxon>
        <taxon>Tylenchomorpha</taxon>
        <taxon>Aphelenchoidea</taxon>
        <taxon>Aphelenchoididae</taxon>
        <taxon>Bursaphelenchus</taxon>
    </lineage>
</organism>
<feature type="region of interest" description="Disordered" evidence="9">
    <location>
        <begin position="1"/>
        <end position="23"/>
    </location>
</feature>
<evidence type="ECO:0000256" key="6">
    <source>
        <dbReference type="ARBA" id="ARBA00023239"/>
    </source>
</evidence>
<evidence type="ECO:0000256" key="2">
    <source>
        <dbReference type="ARBA" id="ARBA00010718"/>
    </source>
</evidence>
<evidence type="ECO:0000313" key="12">
    <source>
        <dbReference type="EMBL" id="CAD5230939.1"/>
    </source>
</evidence>
<dbReference type="OrthoDB" id="429145at2759"/>